<keyword evidence="3" id="KW-0028">Amino-acid biosynthesis</keyword>
<accession>D1AM90</accession>
<dbReference type="UniPathway" id="UPA00904">
    <property type="reaction ID" value="UER00871"/>
</dbReference>
<evidence type="ECO:0000259" key="6">
    <source>
        <dbReference type="Pfam" id="PF01048"/>
    </source>
</evidence>
<evidence type="ECO:0000256" key="5">
    <source>
        <dbReference type="ARBA" id="ARBA00023167"/>
    </source>
</evidence>
<evidence type="ECO:0000313" key="8">
    <source>
        <dbReference type="Proteomes" id="UP000000845"/>
    </source>
</evidence>
<feature type="domain" description="Nucleoside phosphorylase" evidence="6">
    <location>
        <begin position="2"/>
        <end position="223"/>
    </location>
</feature>
<reference evidence="8" key="1">
    <citation type="submission" date="2009-09" db="EMBL/GenBank/DDBJ databases">
        <title>The complete chromosome of Sebaldella termitidis ATCC 33386.</title>
        <authorList>
            <consortium name="US DOE Joint Genome Institute (JGI-PGF)"/>
            <person name="Lucas S."/>
            <person name="Copeland A."/>
            <person name="Lapidus A."/>
            <person name="Glavina del Rio T."/>
            <person name="Dalin E."/>
            <person name="Tice H."/>
            <person name="Bruce D."/>
            <person name="Goodwin L."/>
            <person name="Pitluck S."/>
            <person name="Kyrpides N."/>
            <person name="Mavromatis K."/>
            <person name="Ivanova N."/>
            <person name="Mikhailova N."/>
            <person name="Sims D."/>
            <person name="Meincke L."/>
            <person name="Brettin T."/>
            <person name="Detter J.C."/>
            <person name="Han C."/>
            <person name="Larimer F."/>
            <person name="Land M."/>
            <person name="Hauser L."/>
            <person name="Markowitz V."/>
            <person name="Cheng J.F."/>
            <person name="Hugenholtz P."/>
            <person name="Woyke T."/>
            <person name="Wu D."/>
            <person name="Eisen J.A."/>
        </authorList>
    </citation>
    <scope>NUCLEOTIDE SEQUENCE [LARGE SCALE GENOMIC DNA]</scope>
    <source>
        <strain evidence="8">ATCC 33386 / NCTC 11300</strain>
    </source>
</reference>
<name>D1AM90_SEBTE</name>
<comment type="pathway">
    <text evidence="1">Amino-acid biosynthesis; L-methionine biosynthesis via salvage pathway; S-methyl-5-thio-alpha-D-ribose 1-phosphate from S-methyl-5'-thioadenosine (hydrolase route): step 1/2.</text>
</comment>
<dbReference type="CDD" id="cd09008">
    <property type="entry name" value="MTAN"/>
    <property type="match status" value="1"/>
</dbReference>
<dbReference type="GO" id="GO:0005829">
    <property type="term" value="C:cytosol"/>
    <property type="evidence" value="ECO:0007669"/>
    <property type="project" value="TreeGrafter"/>
</dbReference>
<dbReference type="NCBIfam" id="TIGR01704">
    <property type="entry name" value="MTA_SAH-Nsdase"/>
    <property type="match status" value="1"/>
</dbReference>
<dbReference type="InterPro" id="IPR010049">
    <property type="entry name" value="MTA_SAH_Nsdase"/>
</dbReference>
<dbReference type="GO" id="GO:0019284">
    <property type="term" value="P:L-methionine salvage from S-adenosylmethionine"/>
    <property type="evidence" value="ECO:0007669"/>
    <property type="project" value="TreeGrafter"/>
</dbReference>
<dbReference type="HOGENOM" id="CLU_031248_2_0_0"/>
<evidence type="ECO:0000256" key="1">
    <source>
        <dbReference type="ARBA" id="ARBA00004945"/>
    </source>
</evidence>
<evidence type="ECO:0000313" key="7">
    <source>
        <dbReference type="EMBL" id="ACZ09464.1"/>
    </source>
</evidence>
<dbReference type="PANTHER" id="PTHR46832:SF1">
    <property type="entry name" value="5'-METHYLTHIOADENOSINE_S-ADENOSYLHOMOCYSTEINE NUCLEOSIDASE"/>
    <property type="match status" value="1"/>
</dbReference>
<keyword evidence="7" id="KW-0326">Glycosidase</keyword>
<evidence type="ECO:0000256" key="4">
    <source>
        <dbReference type="ARBA" id="ARBA00022801"/>
    </source>
</evidence>
<proteinExistence type="predicted"/>
<dbReference type="eggNOG" id="COG0775">
    <property type="taxonomic scope" value="Bacteria"/>
</dbReference>
<gene>
    <name evidence="7" type="ordered locus">Sterm_2619</name>
</gene>
<dbReference type="Proteomes" id="UP000000845">
    <property type="component" value="Chromosome"/>
</dbReference>
<dbReference type="STRING" id="526218.Sterm_2619"/>
<keyword evidence="8" id="KW-1185">Reference proteome</keyword>
<evidence type="ECO:0000256" key="3">
    <source>
        <dbReference type="ARBA" id="ARBA00022605"/>
    </source>
</evidence>
<keyword evidence="4 7" id="KW-0378">Hydrolase</keyword>
<dbReference type="PANTHER" id="PTHR46832">
    <property type="entry name" value="5'-METHYLTHIOADENOSINE/S-ADENOSYLHOMOCYSTEINE NUCLEOSIDASE"/>
    <property type="match status" value="1"/>
</dbReference>
<dbReference type="InterPro" id="IPR000845">
    <property type="entry name" value="Nucleoside_phosphorylase_d"/>
</dbReference>
<reference evidence="7 8" key="2">
    <citation type="journal article" date="2010" name="Stand. Genomic Sci.">
        <title>Complete genome sequence of Sebaldella termitidis type strain (NCTC 11300).</title>
        <authorList>
            <person name="Harmon-Smith M."/>
            <person name="Celia L."/>
            <person name="Chertkov O."/>
            <person name="Lapidus A."/>
            <person name="Copeland A."/>
            <person name="Glavina Del Rio T."/>
            <person name="Nolan M."/>
            <person name="Lucas S."/>
            <person name="Tice H."/>
            <person name="Cheng J.F."/>
            <person name="Han C."/>
            <person name="Detter J.C."/>
            <person name="Bruce D."/>
            <person name="Goodwin L."/>
            <person name="Pitluck S."/>
            <person name="Pati A."/>
            <person name="Liolios K."/>
            <person name="Ivanova N."/>
            <person name="Mavromatis K."/>
            <person name="Mikhailova N."/>
            <person name="Chen A."/>
            <person name="Palaniappan K."/>
            <person name="Land M."/>
            <person name="Hauser L."/>
            <person name="Chang Y.J."/>
            <person name="Jeffries C.D."/>
            <person name="Brettin T."/>
            <person name="Goker M."/>
            <person name="Beck B."/>
            <person name="Bristow J."/>
            <person name="Eisen J.A."/>
            <person name="Markowitz V."/>
            <person name="Hugenholtz P."/>
            <person name="Kyrpides N.C."/>
            <person name="Klenk H.P."/>
            <person name="Chen F."/>
        </authorList>
    </citation>
    <scope>NUCLEOTIDE SEQUENCE [LARGE SCALE GENOMIC DNA]</scope>
    <source>
        <strain evidence="8">ATCC 33386 / NCTC 11300</strain>
    </source>
</reference>
<dbReference type="SUPFAM" id="SSF53167">
    <property type="entry name" value="Purine and uridine phosphorylases"/>
    <property type="match status" value="1"/>
</dbReference>
<organism evidence="7 8">
    <name type="scientific">Sebaldella termitidis (strain ATCC 33386 / NCTC 11300)</name>
    <dbReference type="NCBI Taxonomy" id="526218"/>
    <lineage>
        <taxon>Bacteria</taxon>
        <taxon>Fusobacteriati</taxon>
        <taxon>Fusobacteriota</taxon>
        <taxon>Fusobacteriia</taxon>
        <taxon>Fusobacteriales</taxon>
        <taxon>Leptotrichiaceae</taxon>
        <taxon>Sebaldella</taxon>
    </lineage>
</organism>
<dbReference type="Pfam" id="PF01048">
    <property type="entry name" value="PNP_UDP_1"/>
    <property type="match status" value="1"/>
</dbReference>
<dbReference type="Gene3D" id="3.40.50.1580">
    <property type="entry name" value="Nucleoside phosphorylase domain"/>
    <property type="match status" value="1"/>
</dbReference>
<sequence>MVGIIGAMSEEVNIIKDEMQFSYEEIIGKFTFYIGSLRNRKIVLAESGIGKVNAAMLATIMIVKFNVKAVCFSGVAGALDSKLKVGDVVIGEKMLQHDMDVREFGLKKGEIPRMDTSVFLSNDRLMEIVKEYKLSNNKIYSGTIISGDQFISLKQAKQELAAEFNAMCVDMESAAVAQVCHRLDKKCLVIRSISDSVTDDSTMEYSQFTELAANNSKELVCHLAEVLSQEQI</sequence>
<dbReference type="NCBIfam" id="NF004079">
    <property type="entry name" value="PRK05584.1"/>
    <property type="match status" value="1"/>
</dbReference>
<dbReference type="GO" id="GO:0009164">
    <property type="term" value="P:nucleoside catabolic process"/>
    <property type="evidence" value="ECO:0007669"/>
    <property type="project" value="InterPro"/>
</dbReference>
<protein>
    <recommendedName>
        <fullName evidence="2">adenosylhomocysteine nucleosidase</fullName>
        <ecNumber evidence="2">3.2.2.9</ecNumber>
    </recommendedName>
</protein>
<dbReference type="EMBL" id="CP001739">
    <property type="protein sequence ID" value="ACZ09464.1"/>
    <property type="molecule type" value="Genomic_DNA"/>
</dbReference>
<keyword evidence="5" id="KW-0486">Methionine biosynthesis</keyword>
<dbReference type="InterPro" id="IPR035994">
    <property type="entry name" value="Nucleoside_phosphorylase_sf"/>
</dbReference>
<dbReference type="KEGG" id="str:Sterm_2619"/>
<dbReference type="GO" id="GO:0019509">
    <property type="term" value="P:L-methionine salvage from methylthioadenosine"/>
    <property type="evidence" value="ECO:0007669"/>
    <property type="project" value="UniProtKB-UniPathway"/>
</dbReference>
<dbReference type="GO" id="GO:0008782">
    <property type="term" value="F:adenosylhomocysteine nucleosidase activity"/>
    <property type="evidence" value="ECO:0007669"/>
    <property type="project" value="UniProtKB-EC"/>
</dbReference>
<dbReference type="RefSeq" id="WP_012862058.1">
    <property type="nucleotide sequence ID" value="NC_013517.1"/>
</dbReference>
<evidence type="ECO:0000256" key="2">
    <source>
        <dbReference type="ARBA" id="ARBA00011974"/>
    </source>
</evidence>
<dbReference type="EC" id="3.2.2.9" evidence="2"/>
<dbReference type="AlphaFoldDB" id="D1AM90"/>
<dbReference type="GO" id="GO:0008930">
    <property type="term" value="F:methylthioadenosine nucleosidase activity"/>
    <property type="evidence" value="ECO:0007669"/>
    <property type="project" value="InterPro"/>
</dbReference>